<feature type="region of interest" description="Disordered" evidence="1">
    <location>
        <begin position="531"/>
        <end position="640"/>
    </location>
</feature>
<feature type="domain" description="DUF7580" evidence="2">
    <location>
        <begin position="150"/>
        <end position="480"/>
    </location>
</feature>
<reference evidence="3" key="1">
    <citation type="journal article" date="2020" name="Phytopathology">
        <title>Genome sequence of the chestnut blight fungus Cryphonectria parasitica EP155: A fundamental resource for an archetypical invasive plant pathogen.</title>
        <authorList>
            <person name="Crouch J.A."/>
            <person name="Dawe A."/>
            <person name="Aerts A."/>
            <person name="Barry K."/>
            <person name="Churchill A.C.L."/>
            <person name="Grimwood J."/>
            <person name="Hillman B."/>
            <person name="Milgroom M.G."/>
            <person name="Pangilinan J."/>
            <person name="Smith M."/>
            <person name="Salamov A."/>
            <person name="Schmutz J."/>
            <person name="Yadav J."/>
            <person name="Grigoriev I.V."/>
            <person name="Nuss D."/>
        </authorList>
    </citation>
    <scope>NUCLEOTIDE SEQUENCE</scope>
    <source>
        <strain evidence="3">EP155</strain>
    </source>
</reference>
<comment type="caution">
    <text evidence="3">The sequence shown here is derived from an EMBL/GenBank/DDBJ whole genome shotgun (WGS) entry which is preliminary data.</text>
</comment>
<name>A0A9P5CS95_CRYP1</name>
<evidence type="ECO:0000313" key="4">
    <source>
        <dbReference type="Proteomes" id="UP000803844"/>
    </source>
</evidence>
<dbReference type="InterPro" id="IPR056002">
    <property type="entry name" value="DUF7580"/>
</dbReference>
<feature type="compositionally biased region" description="Polar residues" evidence="1">
    <location>
        <begin position="544"/>
        <end position="556"/>
    </location>
</feature>
<accession>A0A9P5CS95</accession>
<dbReference type="Proteomes" id="UP000803844">
    <property type="component" value="Unassembled WGS sequence"/>
</dbReference>
<evidence type="ECO:0000313" key="3">
    <source>
        <dbReference type="EMBL" id="KAF3769384.1"/>
    </source>
</evidence>
<dbReference type="AlphaFoldDB" id="A0A9P5CS95"/>
<organism evidence="3 4">
    <name type="scientific">Cryphonectria parasitica (strain ATCC 38755 / EP155)</name>
    <dbReference type="NCBI Taxonomy" id="660469"/>
    <lineage>
        <taxon>Eukaryota</taxon>
        <taxon>Fungi</taxon>
        <taxon>Dikarya</taxon>
        <taxon>Ascomycota</taxon>
        <taxon>Pezizomycotina</taxon>
        <taxon>Sordariomycetes</taxon>
        <taxon>Sordariomycetidae</taxon>
        <taxon>Diaporthales</taxon>
        <taxon>Cryphonectriaceae</taxon>
        <taxon>Cryphonectria-Endothia species complex</taxon>
        <taxon>Cryphonectria</taxon>
    </lineage>
</organism>
<dbReference type="RefSeq" id="XP_040780345.1">
    <property type="nucleotide sequence ID" value="XM_040925913.1"/>
</dbReference>
<dbReference type="PANTHER" id="PTHR35186:SF4">
    <property type="entry name" value="PRION-INHIBITION AND PROPAGATION HELO DOMAIN-CONTAINING PROTEIN"/>
    <property type="match status" value="1"/>
</dbReference>
<evidence type="ECO:0000259" key="2">
    <source>
        <dbReference type="Pfam" id="PF24476"/>
    </source>
</evidence>
<protein>
    <recommendedName>
        <fullName evidence="2">DUF7580 domain-containing protein</fullName>
    </recommendedName>
</protein>
<evidence type="ECO:0000256" key="1">
    <source>
        <dbReference type="SAM" id="MobiDB-lite"/>
    </source>
</evidence>
<dbReference type="Pfam" id="PF24476">
    <property type="entry name" value="DUF7580"/>
    <property type="match status" value="1"/>
</dbReference>
<sequence>METSKNLLDRLADVLPVFEAAAEASAVEAQRQGESWEFPKRLKSNITLLMYAIESLRPHFGTKHLKSETGCRNTLTSISKALNSLIADKTQAKFPKVAFPGLAALRDHDDPVALLPHFEERIHSAWIETTDGWISELKHMLPRRSSNQRPSHSVYDLATTLYRALEKALKSKCACSRPHHSLLFMANHRGFSEGRDATIVFDMLISTPESMERRWCDTQVKVPVLAEGNVDRFQRKAARKTLDSICSSFNFLAGVPVRRATLFAQEGSLVEDRANKRVRLGTQSLFSPTIVTLNHLLETLSGGPKLSFRYLTQLAIHLATSFLHLYGGPWMPHRLGADMVQFICTPDGLLLIPFLPFVPSQLSPPGTEDLEGKKPLPRMDFDLSRPARVGLGVLLFELFTQTVYPTKLPDDGSAIAKEDLWNIIFDIDDTLEEWKDEENFGLVVDAINACFDMGTNSLPGEFEECESFYETVISPLEEQLIRENSLSDQRTENISPDKLDTLTFQEVLVPIALPQAIVPISTPAISPLSAPIGSLKRPTRQQESDSNLANGSTVRTRTVPKSVDSRLDAAPTAADTATKTNTPSHVSPAAAEVNHSEESEAVLDKISPQGTSLPPESRGAVDTAASQREEHASDSPSRAVTKVVQETDTAVERTARKGRIKYKYTKYLDYLAGMTKSADVKDAASWLKDFVEIEELVFRFLEAPKVPPRPIKLAILDTGCSLDTGFFDKEWHHGDKDRVAGEHWKDCLGDHPDGPIDEDPNRHGTKITTLLLMLLPRVELFIARVARTTSDFESPKAQQAVAEASVLVVSICAADGGIPCCIAAEANPRLRHARVQGPLHPPMERELDRGEAAHDIGLLRRCTHHGRHRSYVPAVRVLEASYGKRRDRFPKRRDAFRTRRHGEALLRDN</sequence>
<dbReference type="GeneID" id="63843042"/>
<dbReference type="OrthoDB" id="206201at2759"/>
<proteinExistence type="predicted"/>
<dbReference type="PANTHER" id="PTHR35186">
    <property type="entry name" value="ANK_REP_REGION DOMAIN-CONTAINING PROTEIN"/>
    <property type="match status" value="1"/>
</dbReference>
<feature type="compositionally biased region" description="Low complexity" evidence="1">
    <location>
        <begin position="568"/>
        <end position="583"/>
    </location>
</feature>
<dbReference type="EMBL" id="MU032345">
    <property type="protein sequence ID" value="KAF3769384.1"/>
    <property type="molecule type" value="Genomic_DNA"/>
</dbReference>
<keyword evidence="4" id="KW-1185">Reference proteome</keyword>
<gene>
    <name evidence="3" type="ORF">M406DRAFT_75863</name>
</gene>